<reference evidence="2 3" key="1">
    <citation type="journal article" date="2020" name="MBio">
        <title>Erratum for Teymournejad et al., 'Isolation and Molecular Analysis of a Novel Neorickettsia Species That Causes Potomac Horse Fever'.</title>
        <authorList>
            <person name="Teymournejad O."/>
            <person name="Lin M."/>
            <person name="Bekebrede H."/>
            <person name="Kamr A."/>
            <person name="Toribio R.E."/>
            <person name="Arroyo L.G."/>
            <person name="Baird J.D."/>
            <person name="Rikihisa Y."/>
        </authorList>
    </citation>
    <scope>NUCLEOTIDE SEQUENCE [LARGE SCALE GENOMIC DNA]</scope>
    <source>
        <strain evidence="2 3">Fin17</strain>
    </source>
</reference>
<protein>
    <submittedName>
        <fullName evidence="2">Uncharacterized protein</fullName>
    </submittedName>
</protein>
<reference evidence="2 3" key="2">
    <citation type="journal article" date="2020" name="MBio">
        <title>Isolation and Molecular Analysis of a Novel Neorickettsia Species That Causes Potomac Horse Fever.</title>
        <authorList>
            <person name="Teymournejad O."/>
            <person name="Lin M."/>
            <person name="Bekebrede H."/>
            <person name="Kamr A."/>
            <person name="Toribio R.E."/>
            <person name="Arroyo L.G."/>
            <person name="Baird J.D."/>
            <person name="Rikihisa Y."/>
        </authorList>
    </citation>
    <scope>NUCLEOTIDE SEQUENCE [LARGE SCALE GENOMIC DNA]</scope>
    <source>
        <strain evidence="2 3">Fin17</strain>
    </source>
</reference>
<evidence type="ECO:0000313" key="3">
    <source>
        <dbReference type="Proteomes" id="UP000464912"/>
    </source>
</evidence>
<sequence>MASRALLYGSNPESLYDSNPKSKKKVLSSLVLSAFVLSSAAALAALSFCAVRLYQQVARRESLKELAQSIALVTLCSMTLLSLVITVALHGRRSTEKPFMKKLPGADVDAPNVESTQAVNVESHSDLEAAEEVVSTPNVESTQAVNVESHSDLEAAEEVVSTPSSLVVPSATMEREAHLQM</sequence>
<evidence type="ECO:0000256" key="1">
    <source>
        <dbReference type="SAM" id="Phobius"/>
    </source>
</evidence>
<name>A0A6P1G9I0_9RICK</name>
<dbReference type="EMBL" id="CP047224">
    <property type="protein sequence ID" value="QHD64958.1"/>
    <property type="molecule type" value="Genomic_DNA"/>
</dbReference>
<keyword evidence="1" id="KW-0812">Transmembrane</keyword>
<feature type="transmembrane region" description="Helical" evidence="1">
    <location>
        <begin position="30"/>
        <end position="54"/>
    </location>
</feature>
<dbReference type="AlphaFoldDB" id="A0A6P1G9I0"/>
<accession>A0A6P1G9I0</accession>
<dbReference type="Proteomes" id="UP000464912">
    <property type="component" value="Chromosome"/>
</dbReference>
<dbReference type="KEGG" id="nef:GP480_00530"/>
<keyword evidence="3" id="KW-1185">Reference proteome</keyword>
<dbReference type="RefSeq" id="WP_160094900.1">
    <property type="nucleotide sequence ID" value="NZ_CP047224.1"/>
</dbReference>
<evidence type="ECO:0000313" key="2">
    <source>
        <dbReference type="EMBL" id="QHD64958.1"/>
    </source>
</evidence>
<feature type="transmembrane region" description="Helical" evidence="1">
    <location>
        <begin position="66"/>
        <end position="91"/>
    </location>
</feature>
<organism evidence="2 3">
    <name type="scientific">Neorickettsia findlayensis</name>
    <dbReference type="NCBI Taxonomy" id="2686014"/>
    <lineage>
        <taxon>Bacteria</taxon>
        <taxon>Pseudomonadati</taxon>
        <taxon>Pseudomonadota</taxon>
        <taxon>Alphaproteobacteria</taxon>
        <taxon>Rickettsiales</taxon>
        <taxon>Anaplasmataceae</taxon>
        <taxon>Neorickettsia</taxon>
    </lineage>
</organism>
<keyword evidence="1" id="KW-0472">Membrane</keyword>
<gene>
    <name evidence="2" type="ORF">GP480_00530</name>
</gene>
<proteinExistence type="predicted"/>
<keyword evidence="1" id="KW-1133">Transmembrane helix</keyword>